<gene>
    <name evidence="10" type="ORF">ZRA01_23940</name>
</gene>
<keyword evidence="5" id="KW-0804">Transcription</keyword>
<dbReference type="InterPro" id="IPR036388">
    <property type="entry name" value="WH-like_DNA-bd_sf"/>
</dbReference>
<evidence type="ECO:0000256" key="7">
    <source>
        <dbReference type="PROSITE-ProRule" id="PRU01091"/>
    </source>
</evidence>
<dbReference type="GO" id="GO:0000976">
    <property type="term" value="F:transcription cis-regulatory region binding"/>
    <property type="evidence" value="ECO:0007669"/>
    <property type="project" value="TreeGrafter"/>
</dbReference>
<feature type="DNA-binding region" description="OmpR/PhoB-type" evidence="7">
    <location>
        <begin position="124"/>
        <end position="229"/>
    </location>
</feature>
<dbReference type="PROSITE" id="PS50110">
    <property type="entry name" value="RESPONSE_REGULATORY"/>
    <property type="match status" value="1"/>
</dbReference>
<dbReference type="Pfam" id="PF00072">
    <property type="entry name" value="Response_reg"/>
    <property type="match status" value="1"/>
</dbReference>
<dbReference type="GO" id="GO:0032993">
    <property type="term" value="C:protein-DNA complex"/>
    <property type="evidence" value="ECO:0007669"/>
    <property type="project" value="TreeGrafter"/>
</dbReference>
<dbReference type="Gene3D" id="1.10.10.10">
    <property type="entry name" value="Winged helix-like DNA-binding domain superfamily/Winged helix DNA-binding domain"/>
    <property type="match status" value="1"/>
</dbReference>
<dbReference type="GO" id="GO:0006355">
    <property type="term" value="P:regulation of DNA-templated transcription"/>
    <property type="evidence" value="ECO:0007669"/>
    <property type="project" value="InterPro"/>
</dbReference>
<dbReference type="PROSITE" id="PS51755">
    <property type="entry name" value="OMPR_PHOB"/>
    <property type="match status" value="1"/>
</dbReference>
<evidence type="ECO:0000256" key="2">
    <source>
        <dbReference type="ARBA" id="ARBA00023012"/>
    </source>
</evidence>
<keyword evidence="3" id="KW-0805">Transcription regulation</keyword>
<dbReference type="RefSeq" id="WP_141352502.1">
    <property type="nucleotide sequence ID" value="NZ_BJNV01000040.1"/>
</dbReference>
<dbReference type="Gene3D" id="3.40.50.2300">
    <property type="match status" value="1"/>
</dbReference>
<comment type="caution">
    <text evidence="10">The sequence shown here is derived from an EMBL/GenBank/DDBJ whole genome shotgun (WGS) entry which is preliminary data.</text>
</comment>
<evidence type="ECO:0000256" key="6">
    <source>
        <dbReference type="PROSITE-ProRule" id="PRU00169"/>
    </source>
</evidence>
<evidence type="ECO:0000256" key="1">
    <source>
        <dbReference type="ARBA" id="ARBA00022553"/>
    </source>
</evidence>
<feature type="domain" description="OmpR/PhoB-type" evidence="9">
    <location>
        <begin position="124"/>
        <end position="229"/>
    </location>
</feature>
<dbReference type="InterPro" id="IPR001789">
    <property type="entry name" value="Sig_transdc_resp-reg_receiver"/>
</dbReference>
<dbReference type="OrthoDB" id="8812574at2"/>
<proteinExistence type="predicted"/>
<keyword evidence="4 7" id="KW-0238">DNA-binding</keyword>
<dbReference type="SUPFAM" id="SSF52172">
    <property type="entry name" value="CheY-like"/>
    <property type="match status" value="1"/>
</dbReference>
<dbReference type="SUPFAM" id="SSF46894">
    <property type="entry name" value="C-terminal effector domain of the bipartite response regulators"/>
    <property type="match status" value="1"/>
</dbReference>
<dbReference type="InterPro" id="IPR016032">
    <property type="entry name" value="Sig_transdc_resp-reg_C-effctor"/>
</dbReference>
<dbReference type="CDD" id="cd17574">
    <property type="entry name" value="REC_OmpR"/>
    <property type="match status" value="1"/>
</dbReference>
<keyword evidence="2" id="KW-0902">Two-component regulatory system</keyword>
<dbReference type="PANTHER" id="PTHR48111">
    <property type="entry name" value="REGULATOR OF RPOS"/>
    <property type="match status" value="1"/>
</dbReference>
<keyword evidence="11" id="KW-1185">Reference proteome</keyword>
<dbReference type="GO" id="GO:0005829">
    <property type="term" value="C:cytosol"/>
    <property type="evidence" value="ECO:0007669"/>
    <property type="project" value="TreeGrafter"/>
</dbReference>
<evidence type="ECO:0000256" key="5">
    <source>
        <dbReference type="ARBA" id="ARBA00023163"/>
    </source>
</evidence>
<keyword evidence="1 6" id="KW-0597">Phosphoprotein</keyword>
<evidence type="ECO:0000313" key="10">
    <source>
        <dbReference type="EMBL" id="GEC96321.1"/>
    </source>
</evidence>
<sequence>MSAGGRPSVVVVEDYGILREELVHFLALNHFDVAGVNCSLGLDDWLASRPRPPDMVVLDLNLPGESGLDVARRLRATYPTLGIVMLTGRKEPADRLSGYVSGADVYLTKPASGEELLAVLASLQRRLRPQPSAAWQLDLQRRTITSPGGASSELSANECAVLAGMARARERIADSAELLLLCSGDKDTLNKGYLGVLLSRLRRKLAEVSTGADSQLIRAVRRKGYQLLIPIEIR</sequence>
<organism evidence="10 11">
    <name type="scientific">Zoogloea ramigera</name>
    <dbReference type="NCBI Taxonomy" id="350"/>
    <lineage>
        <taxon>Bacteria</taxon>
        <taxon>Pseudomonadati</taxon>
        <taxon>Pseudomonadota</taxon>
        <taxon>Betaproteobacteria</taxon>
        <taxon>Rhodocyclales</taxon>
        <taxon>Zoogloeaceae</taxon>
        <taxon>Zoogloea</taxon>
    </lineage>
</organism>
<evidence type="ECO:0000259" key="8">
    <source>
        <dbReference type="PROSITE" id="PS50110"/>
    </source>
</evidence>
<name>A0A4Y4CTT4_ZOORA</name>
<reference evidence="10 11" key="1">
    <citation type="submission" date="2019-06" db="EMBL/GenBank/DDBJ databases">
        <title>Whole genome shotgun sequence of Zoogloea ramigera NBRC 15342.</title>
        <authorList>
            <person name="Hosoyama A."/>
            <person name="Uohara A."/>
            <person name="Ohji S."/>
            <person name="Ichikawa N."/>
        </authorList>
    </citation>
    <scope>NUCLEOTIDE SEQUENCE [LARGE SCALE GENOMIC DNA]</scope>
    <source>
        <strain evidence="10 11">NBRC 15342</strain>
    </source>
</reference>
<dbReference type="SMART" id="SM00862">
    <property type="entry name" value="Trans_reg_C"/>
    <property type="match status" value="1"/>
</dbReference>
<dbReference type="AlphaFoldDB" id="A0A4Y4CTT4"/>
<evidence type="ECO:0000259" key="9">
    <source>
        <dbReference type="PROSITE" id="PS51755"/>
    </source>
</evidence>
<evidence type="ECO:0000256" key="4">
    <source>
        <dbReference type="ARBA" id="ARBA00023125"/>
    </source>
</evidence>
<dbReference type="Proteomes" id="UP000318422">
    <property type="component" value="Unassembled WGS sequence"/>
</dbReference>
<dbReference type="GO" id="GO:0000156">
    <property type="term" value="F:phosphorelay response regulator activity"/>
    <property type="evidence" value="ECO:0007669"/>
    <property type="project" value="TreeGrafter"/>
</dbReference>
<accession>A0A4Y4CTT4</accession>
<dbReference type="InterPro" id="IPR001867">
    <property type="entry name" value="OmpR/PhoB-type_DNA-bd"/>
</dbReference>
<evidence type="ECO:0000313" key="11">
    <source>
        <dbReference type="Proteomes" id="UP000318422"/>
    </source>
</evidence>
<dbReference type="EMBL" id="BJNV01000040">
    <property type="protein sequence ID" value="GEC96321.1"/>
    <property type="molecule type" value="Genomic_DNA"/>
</dbReference>
<feature type="modified residue" description="4-aspartylphosphate" evidence="6">
    <location>
        <position position="59"/>
    </location>
</feature>
<evidence type="ECO:0000256" key="3">
    <source>
        <dbReference type="ARBA" id="ARBA00023015"/>
    </source>
</evidence>
<dbReference type="PANTHER" id="PTHR48111:SF1">
    <property type="entry name" value="TWO-COMPONENT RESPONSE REGULATOR ORR33"/>
    <property type="match status" value="1"/>
</dbReference>
<dbReference type="InterPro" id="IPR039420">
    <property type="entry name" value="WalR-like"/>
</dbReference>
<dbReference type="InterPro" id="IPR011006">
    <property type="entry name" value="CheY-like_superfamily"/>
</dbReference>
<dbReference type="SMART" id="SM00448">
    <property type="entry name" value="REC"/>
    <property type="match status" value="1"/>
</dbReference>
<protein>
    <submittedName>
        <fullName evidence="10">DNA-binding response regulator</fullName>
    </submittedName>
</protein>
<feature type="domain" description="Response regulatory" evidence="8">
    <location>
        <begin position="8"/>
        <end position="124"/>
    </location>
</feature>
<dbReference type="Pfam" id="PF00486">
    <property type="entry name" value="Trans_reg_C"/>
    <property type="match status" value="1"/>
</dbReference>